<proteinExistence type="predicted"/>
<sequence>MYTIFSLLLKFRFVSPSVLVFETKHINNMFSSLQWLESLSFHPFLSSFLALSLISFLVWWLLMTKTKTKNLPPSPPKLPFIGHLHKLGLYPHHSLHKLAQQYGPLMFLKLGSVNTLVVSSAEAASEIMKTHDLIFCDRPKSNINKKLLYDFKDVSVAPYGEYWRQMRSICVLQLLSNKRVQSFRVVREEEAALLLKKIREYCSPEAVNLSELFMTLTNDIVSRAAFGRKYSGGESGEKFRKLMKTFVGILGGFDFGTFLPSLAWVDRVSGLEAKVERVAKEMDEFLEGVVEEHLDNHKRVTNLLGRRVENEGREDFVDVLLGIYKQNMADFSIDRDSIKALIVDIFAGGTDTTYTLLEWTMTELLSHPNAMNKLQDEVREIGKGKKELVCGDYLDKMHYLKAVIKETLRLHPPIPLLVPRQARQDVKVMGYDIKAGTMVITNGWAIGRDPAIWDDAEEFKPERFLNSSIDFKGHDFGLIPFGAGRRGCPGISFAMATNELVLANVVKNFNWELPKGQDLDMTECTGLTTHRKVPLLAVATPNVIQE</sequence>
<dbReference type="Proteomes" id="UP000790787">
    <property type="component" value="Chromosome 4"/>
</dbReference>
<keyword evidence="1" id="KW-1185">Reference proteome</keyword>
<name>A0AC58UCM5_TOBAC</name>
<organism evidence="1 2">
    <name type="scientific">Nicotiana tabacum</name>
    <name type="common">Common tobacco</name>
    <dbReference type="NCBI Taxonomy" id="4097"/>
    <lineage>
        <taxon>Eukaryota</taxon>
        <taxon>Viridiplantae</taxon>
        <taxon>Streptophyta</taxon>
        <taxon>Embryophyta</taxon>
        <taxon>Tracheophyta</taxon>
        <taxon>Spermatophyta</taxon>
        <taxon>Magnoliopsida</taxon>
        <taxon>eudicotyledons</taxon>
        <taxon>Gunneridae</taxon>
        <taxon>Pentapetalae</taxon>
        <taxon>asterids</taxon>
        <taxon>lamiids</taxon>
        <taxon>Solanales</taxon>
        <taxon>Solanaceae</taxon>
        <taxon>Nicotianoideae</taxon>
        <taxon>Nicotianeae</taxon>
        <taxon>Nicotiana</taxon>
    </lineage>
</organism>
<gene>
    <name evidence="2" type="primary">LOC107788598</name>
</gene>
<protein>
    <submittedName>
        <fullName evidence="2">Cytochrome P450 736A117-like</fullName>
    </submittedName>
</protein>
<reference evidence="2" key="2">
    <citation type="submission" date="2025-08" db="UniProtKB">
        <authorList>
            <consortium name="RefSeq"/>
        </authorList>
    </citation>
    <scope>IDENTIFICATION</scope>
    <source>
        <tissue evidence="2">Leaf</tissue>
    </source>
</reference>
<accession>A0AC58UCM5</accession>
<evidence type="ECO:0000313" key="1">
    <source>
        <dbReference type="Proteomes" id="UP000790787"/>
    </source>
</evidence>
<reference evidence="1" key="1">
    <citation type="journal article" date="2014" name="Nat. Commun.">
        <title>The tobacco genome sequence and its comparison with those of tomato and potato.</title>
        <authorList>
            <person name="Sierro N."/>
            <person name="Battey J.N."/>
            <person name="Ouadi S."/>
            <person name="Bakaher N."/>
            <person name="Bovet L."/>
            <person name="Willig A."/>
            <person name="Goepfert S."/>
            <person name="Peitsch M.C."/>
            <person name="Ivanov N.V."/>
        </authorList>
    </citation>
    <scope>NUCLEOTIDE SEQUENCE [LARGE SCALE GENOMIC DNA]</scope>
</reference>
<evidence type="ECO:0000313" key="2">
    <source>
        <dbReference type="RefSeq" id="XP_075107248.1"/>
    </source>
</evidence>
<dbReference type="RefSeq" id="XP_075107248.1">
    <property type="nucleotide sequence ID" value="XM_075251147.1"/>
</dbReference>